<protein>
    <recommendedName>
        <fullName evidence="4">RRM domain-containing protein</fullName>
    </recommendedName>
</protein>
<dbReference type="PROSITE" id="PS50102">
    <property type="entry name" value="RRM"/>
    <property type="match status" value="2"/>
</dbReference>
<dbReference type="AlphaFoldDB" id="A0A1E4U327"/>
<proteinExistence type="predicted"/>
<dbReference type="CDD" id="cd12397">
    <property type="entry name" value="RRM2_Nop13p_fungi"/>
    <property type="match status" value="1"/>
</dbReference>
<dbReference type="SMART" id="SM00360">
    <property type="entry name" value="RRM"/>
    <property type="match status" value="2"/>
</dbReference>
<feature type="domain" description="RRM" evidence="4">
    <location>
        <begin position="210"/>
        <end position="288"/>
    </location>
</feature>
<evidence type="ECO:0000259" key="4">
    <source>
        <dbReference type="PROSITE" id="PS50102"/>
    </source>
</evidence>
<dbReference type="SUPFAM" id="SSF54928">
    <property type="entry name" value="RNA-binding domain, RBD"/>
    <property type="match status" value="2"/>
</dbReference>
<evidence type="ECO:0000256" key="2">
    <source>
        <dbReference type="PROSITE-ProRule" id="PRU00176"/>
    </source>
</evidence>
<keyword evidence="6" id="KW-1185">Reference proteome</keyword>
<dbReference type="GO" id="GO:0003723">
    <property type="term" value="F:RNA binding"/>
    <property type="evidence" value="ECO:0007669"/>
    <property type="project" value="UniProtKB-UniRule"/>
</dbReference>
<dbReference type="GO" id="GO:0005730">
    <property type="term" value="C:nucleolus"/>
    <property type="evidence" value="ECO:0007669"/>
    <property type="project" value="TreeGrafter"/>
</dbReference>
<feature type="compositionally biased region" description="Low complexity" evidence="3">
    <location>
        <begin position="11"/>
        <end position="21"/>
    </location>
</feature>
<feature type="compositionally biased region" description="Polar residues" evidence="3">
    <location>
        <begin position="297"/>
        <end position="309"/>
    </location>
</feature>
<dbReference type="PANTHER" id="PTHR23236">
    <property type="entry name" value="EUKARYOTIC TRANSLATION INITIATION FACTOR 4B/4H"/>
    <property type="match status" value="1"/>
</dbReference>
<name>A0A1E4U327_PACTA</name>
<feature type="domain" description="RRM" evidence="4">
    <location>
        <begin position="92"/>
        <end position="189"/>
    </location>
</feature>
<dbReference type="STRING" id="669874.A0A1E4U327"/>
<feature type="region of interest" description="Disordered" evidence="3">
    <location>
        <begin position="1"/>
        <end position="24"/>
    </location>
</feature>
<dbReference type="PANTHER" id="PTHR23236:SF95">
    <property type="entry name" value="NUCLEOLAR PROTEIN 13"/>
    <property type="match status" value="1"/>
</dbReference>
<reference evidence="6" key="1">
    <citation type="submission" date="2016-05" db="EMBL/GenBank/DDBJ databases">
        <title>Comparative genomics of biotechnologically important yeasts.</title>
        <authorList>
            <consortium name="DOE Joint Genome Institute"/>
            <person name="Riley R."/>
            <person name="Haridas S."/>
            <person name="Wolfe K.H."/>
            <person name="Lopes M.R."/>
            <person name="Hittinger C.T."/>
            <person name="Goker M."/>
            <person name="Salamov A."/>
            <person name="Wisecaver J."/>
            <person name="Long T.M."/>
            <person name="Aerts A.L."/>
            <person name="Barry K."/>
            <person name="Choi C."/>
            <person name="Clum A."/>
            <person name="Coughlan A.Y."/>
            <person name="Deshpande S."/>
            <person name="Douglass A.P."/>
            <person name="Hanson S.J."/>
            <person name="Klenk H.-P."/>
            <person name="Labutti K."/>
            <person name="Lapidus A."/>
            <person name="Lindquist E."/>
            <person name="Lipzen A."/>
            <person name="Meier-Kolthoff J.P."/>
            <person name="Ohm R.A."/>
            <person name="Otillar R.P."/>
            <person name="Pangilinan J."/>
            <person name="Peng Y."/>
            <person name="Rokas A."/>
            <person name="Rosa C.A."/>
            <person name="Scheuner C."/>
            <person name="Sibirny A.A."/>
            <person name="Slot J.C."/>
            <person name="Stielow J.B."/>
            <person name="Sun H."/>
            <person name="Kurtzman C.P."/>
            <person name="Blackwell M."/>
            <person name="Grigoriev I.V."/>
            <person name="Jeffries T.W."/>
        </authorList>
    </citation>
    <scope>NUCLEOTIDE SEQUENCE [LARGE SCALE GENOMIC DNA]</scope>
    <source>
        <strain evidence="6">NRRL Y-2460</strain>
    </source>
</reference>
<dbReference type="Proteomes" id="UP000094236">
    <property type="component" value="Unassembled WGS sequence"/>
</dbReference>
<organism evidence="5 6">
    <name type="scientific">Pachysolen tannophilus NRRL Y-2460</name>
    <dbReference type="NCBI Taxonomy" id="669874"/>
    <lineage>
        <taxon>Eukaryota</taxon>
        <taxon>Fungi</taxon>
        <taxon>Dikarya</taxon>
        <taxon>Ascomycota</taxon>
        <taxon>Saccharomycotina</taxon>
        <taxon>Pichiomycetes</taxon>
        <taxon>Pachysolenaceae</taxon>
        <taxon>Pachysolen</taxon>
    </lineage>
</organism>
<dbReference type="EMBL" id="KV454011">
    <property type="protein sequence ID" value="ODV98415.1"/>
    <property type="molecule type" value="Genomic_DNA"/>
</dbReference>
<evidence type="ECO:0000313" key="6">
    <source>
        <dbReference type="Proteomes" id="UP000094236"/>
    </source>
</evidence>
<feature type="region of interest" description="Disordered" evidence="3">
    <location>
        <begin position="363"/>
        <end position="383"/>
    </location>
</feature>
<evidence type="ECO:0000313" key="5">
    <source>
        <dbReference type="EMBL" id="ODV98415.1"/>
    </source>
</evidence>
<gene>
    <name evidence="5" type="ORF">PACTADRAFT_48181</name>
</gene>
<evidence type="ECO:0000256" key="1">
    <source>
        <dbReference type="ARBA" id="ARBA00022884"/>
    </source>
</evidence>
<dbReference type="InterPro" id="IPR012677">
    <property type="entry name" value="Nucleotide-bd_a/b_plait_sf"/>
</dbReference>
<accession>A0A1E4U327</accession>
<dbReference type="OrthoDB" id="1875751at2759"/>
<evidence type="ECO:0000256" key="3">
    <source>
        <dbReference type="SAM" id="MobiDB-lite"/>
    </source>
</evidence>
<feature type="region of interest" description="Disordered" evidence="3">
    <location>
        <begin position="290"/>
        <end position="309"/>
    </location>
</feature>
<dbReference type="Pfam" id="PF00076">
    <property type="entry name" value="RRM_1"/>
    <property type="match status" value="1"/>
</dbReference>
<sequence>MAKSNKDSIDDVSASVSSSEVISEKKRNLDEIEIDLSQATPLSKKQKRLLRKGKLVTPEVTPVVALNEEKGKNDDAETESVKEKTEKKKSDYGIWIGNLSFDTTKEDLIRYLVAKTSQNPVYTTETNDKDMVKIEESDIVRVNLPKGKDGKIKGFSYVDFNTLNHVITAVGLSEQALNGRNLLIKDSNSFEGRPEPKASSFSASGKPPSRILFVGNLPFDTTRELLQEHFASCGKITKIRMATFEDTGKCKGFSFVDFKDETGSTAAIKNKVYHKLLGRTLRLEFGEDRSKRHPNHINKSQKLTTESVPNNDVESVVKQRSNIGRERNKPETFVENKFAKREHKNFHTDLAPNKRLKSSVALAGAQRQSAAIVESKGKKITFD</sequence>
<dbReference type="InterPro" id="IPR034226">
    <property type="entry name" value="Nop13/Rnp24_RRM2"/>
</dbReference>
<dbReference type="Gene3D" id="3.30.70.330">
    <property type="match status" value="2"/>
</dbReference>
<dbReference type="InterPro" id="IPR035979">
    <property type="entry name" value="RBD_domain_sf"/>
</dbReference>
<dbReference type="InterPro" id="IPR000504">
    <property type="entry name" value="RRM_dom"/>
</dbReference>
<keyword evidence="1 2" id="KW-0694">RNA-binding</keyword>